<name>A0A410FWE4_BIPS1</name>
<accession>A0A410FWE4</accession>
<dbReference type="EMBL" id="CP034928">
    <property type="protein sequence ID" value="QAA77386.1"/>
    <property type="molecule type" value="Genomic_DNA"/>
</dbReference>
<dbReference type="Proteomes" id="UP000287233">
    <property type="component" value="Chromosome"/>
</dbReference>
<evidence type="ECO:0000313" key="1">
    <source>
        <dbReference type="EMBL" id="QAA77386.1"/>
    </source>
</evidence>
<protein>
    <submittedName>
        <fullName evidence="1">Uncharacterized protein</fullName>
    </submittedName>
</protein>
<proteinExistence type="predicted"/>
<sequence length="285" mass="31030">MTTEDILQLSLSMAGLTEVPADTAIYCPGRAIQRVLVGIDLEGPELMWAKEQGFDLALAHHPAGGTAVLHMDEVFVRHVELMVRVGVPRDVAQAAVEERLFEDRVVGQTRNYDRLPSLARALGVAYMNIHTPLDEIGRRRMAEAAGELSPRDAVAELIAHFCNRFGEFRNALTRIQCLVGREENRVGRVAVAHGAGTNGGYAVAKAYFDHGIDTLVYIHCQPAVARQLSREYGACGKNLVVTGHIASDSLGINPFVDALRERGLEVVPLGLVPAADPCRRSRAHP</sequence>
<dbReference type="SUPFAM" id="SSF102705">
    <property type="entry name" value="NIF3 (NGG1p interacting factor 3)-like"/>
    <property type="match status" value="1"/>
</dbReference>
<dbReference type="InterPro" id="IPR036069">
    <property type="entry name" value="DUF34/NIF3_sf"/>
</dbReference>
<reference evidence="2" key="1">
    <citation type="submission" date="2018-12" db="EMBL/GenBank/DDBJ databases">
        <title>Complete genome sequence of an uncultured bacterium of the candidate phylum Bipolaricaulota.</title>
        <authorList>
            <person name="Kadnikov V.V."/>
            <person name="Mardanov A.V."/>
            <person name="Beletsky A.V."/>
            <person name="Frank Y.A."/>
            <person name="Karnachuk O.V."/>
            <person name="Ravin N.V."/>
        </authorList>
    </citation>
    <scope>NUCLEOTIDE SEQUENCE [LARGE SCALE GENOMIC DNA]</scope>
</reference>
<dbReference type="KEGG" id="bih:BIP78_1622"/>
<organism evidence="1 2">
    <name type="scientific">Bipolaricaulis sibiricus</name>
    <dbReference type="NCBI Taxonomy" id="2501609"/>
    <lineage>
        <taxon>Bacteria</taxon>
        <taxon>Candidatus Bipolaricaulota</taxon>
        <taxon>Candidatus Bipolaricaulia</taxon>
        <taxon>Candidatus Bipolaricaulales</taxon>
        <taxon>Candidatus Bipolaricaulaceae</taxon>
        <taxon>Candidatus Bipolaricaulis</taxon>
    </lineage>
</organism>
<evidence type="ECO:0000313" key="2">
    <source>
        <dbReference type="Proteomes" id="UP000287233"/>
    </source>
</evidence>
<dbReference type="AlphaFoldDB" id="A0A410FWE4"/>
<gene>
    <name evidence="1" type="ORF">BIP78_1622</name>
</gene>